<comment type="caution">
    <text evidence="1">The sequence shown here is derived from an EMBL/GenBank/DDBJ whole genome shotgun (WGS) entry which is preliminary data.</text>
</comment>
<name>A0ABW5TU61_9SPHI</name>
<evidence type="ECO:0008006" key="3">
    <source>
        <dbReference type="Google" id="ProtNLM"/>
    </source>
</evidence>
<dbReference type="RefSeq" id="WP_379047689.1">
    <property type="nucleotide sequence ID" value="NZ_JBHSKW010000068.1"/>
</dbReference>
<dbReference type="EMBL" id="JBHULV010000038">
    <property type="protein sequence ID" value="MFD2732285.1"/>
    <property type="molecule type" value="Genomic_DNA"/>
</dbReference>
<dbReference type="Proteomes" id="UP001597546">
    <property type="component" value="Unassembled WGS sequence"/>
</dbReference>
<protein>
    <recommendedName>
        <fullName evidence="3">Addiction module component</fullName>
    </recommendedName>
</protein>
<gene>
    <name evidence="1" type="ORF">ACFSSE_11285</name>
</gene>
<evidence type="ECO:0000313" key="2">
    <source>
        <dbReference type="Proteomes" id="UP001597546"/>
    </source>
</evidence>
<keyword evidence="2" id="KW-1185">Reference proteome</keyword>
<organism evidence="1 2">
    <name type="scientific">Pedobacter alpinus</name>
    <dbReference type="NCBI Taxonomy" id="1590643"/>
    <lineage>
        <taxon>Bacteria</taxon>
        <taxon>Pseudomonadati</taxon>
        <taxon>Bacteroidota</taxon>
        <taxon>Sphingobacteriia</taxon>
        <taxon>Sphingobacteriales</taxon>
        <taxon>Sphingobacteriaceae</taxon>
        <taxon>Pedobacter</taxon>
    </lineage>
</organism>
<reference evidence="2" key="1">
    <citation type="journal article" date="2019" name="Int. J. Syst. Evol. Microbiol.">
        <title>The Global Catalogue of Microorganisms (GCM) 10K type strain sequencing project: providing services to taxonomists for standard genome sequencing and annotation.</title>
        <authorList>
            <consortium name="The Broad Institute Genomics Platform"/>
            <consortium name="The Broad Institute Genome Sequencing Center for Infectious Disease"/>
            <person name="Wu L."/>
            <person name="Ma J."/>
        </authorList>
    </citation>
    <scope>NUCLEOTIDE SEQUENCE [LARGE SCALE GENOMIC DNA]</scope>
    <source>
        <strain evidence="2">KCTC 42456</strain>
    </source>
</reference>
<accession>A0ABW5TU61</accession>
<proteinExistence type="predicted"/>
<sequence>MESLTIEIINPKAKKLLQDLADMNLINIFENLSTEEVHEEQWDSLTKEQQDGILEAVESINAGNGIPHEEVITKMRKKLLND</sequence>
<evidence type="ECO:0000313" key="1">
    <source>
        <dbReference type="EMBL" id="MFD2732285.1"/>
    </source>
</evidence>